<dbReference type="OMA" id="LRQDESC"/>
<dbReference type="STRING" id="7232.A0A484BK22"/>
<protein>
    <submittedName>
        <fullName evidence="1">Uncharacterized protein</fullName>
    </submittedName>
</protein>
<organism evidence="1 2">
    <name type="scientific">Drosophila navojoa</name>
    <name type="common">Fruit fly</name>
    <dbReference type="NCBI Taxonomy" id="7232"/>
    <lineage>
        <taxon>Eukaryota</taxon>
        <taxon>Metazoa</taxon>
        <taxon>Ecdysozoa</taxon>
        <taxon>Arthropoda</taxon>
        <taxon>Hexapoda</taxon>
        <taxon>Insecta</taxon>
        <taxon>Pterygota</taxon>
        <taxon>Neoptera</taxon>
        <taxon>Endopterygota</taxon>
        <taxon>Diptera</taxon>
        <taxon>Brachycera</taxon>
        <taxon>Muscomorpha</taxon>
        <taxon>Ephydroidea</taxon>
        <taxon>Drosophilidae</taxon>
        <taxon>Drosophila</taxon>
    </lineage>
</organism>
<dbReference type="Proteomes" id="UP000295192">
    <property type="component" value="Unassembled WGS sequence"/>
</dbReference>
<dbReference type="OrthoDB" id="10256829at2759"/>
<sequence length="377" mass="42798">MDSFQFEQSSDISNMTTIKTNVFVFVDTNWPYYWIVDYVAYVLQNLNIHPYASTVTLFAASDASVIVNTTDYIVDVYQQWNLTTHYWHPAGFNLPLILNTVSTRVEELLAAERATDYLGGRSLVALLVPSPTSFVDENDYDYCVRYMKRLRYSLPHVEFIYYGGGALVRFHDFVRQPKRDLLLLNMNKPPEECGAPVIQRIRQIPRRIWNPRCSSNGAITEYGLNSLEQYGRLNTINFYRLDALYMPNRQSMRYLKIAPISQITFSVCFSRSIELPFRNASHPLRQDESCESTALGPFSYDLTDACVGYDYEPCPPLFFSVQAQGFGHVSCDQAACQTPDEAQYVISLNNLGCNGALSVHLTAGLLALTALCSILVF</sequence>
<reference evidence="1 2" key="1">
    <citation type="journal article" date="2019" name="J. Hered.">
        <title>An Improved Genome Assembly for Drosophila navojoa, the Basal Species in the mojavensis Cluster.</title>
        <authorList>
            <person name="Vanderlinde T."/>
            <person name="Dupim E.G."/>
            <person name="Nazario-Yepiz N.O."/>
            <person name="Carvalho A.B."/>
        </authorList>
    </citation>
    <scope>NUCLEOTIDE SEQUENCE [LARGE SCALE GENOMIC DNA]</scope>
    <source>
        <strain evidence="1">Navoj_Jal97</strain>
        <tissue evidence="1">Whole organism</tissue>
    </source>
</reference>
<evidence type="ECO:0000313" key="1">
    <source>
        <dbReference type="EMBL" id="TDG49133.1"/>
    </source>
</evidence>
<name>A0A484BK22_DRONA</name>
<gene>
    <name evidence="1" type="ORF">AWZ03_004433</name>
</gene>
<comment type="caution">
    <text evidence="1">The sequence shown here is derived from an EMBL/GenBank/DDBJ whole genome shotgun (WGS) entry which is preliminary data.</text>
</comment>
<dbReference type="AlphaFoldDB" id="A0A484BK22"/>
<evidence type="ECO:0000313" key="2">
    <source>
        <dbReference type="Proteomes" id="UP000295192"/>
    </source>
</evidence>
<keyword evidence="2" id="KW-1185">Reference proteome</keyword>
<accession>A0A484BK22</accession>
<proteinExistence type="predicted"/>
<dbReference type="EMBL" id="LSRL02000026">
    <property type="protein sequence ID" value="TDG49133.1"/>
    <property type="molecule type" value="Genomic_DNA"/>
</dbReference>